<gene>
    <name evidence="9" type="primary">LOC107384886</name>
</gene>
<dbReference type="InterPro" id="IPR000879">
    <property type="entry name" value="Guanylin"/>
</dbReference>
<dbReference type="PANTHER" id="PTHR11318:SF4">
    <property type="entry name" value="GUANYLATE CYCLASE ACTIVATOR 2B"/>
    <property type="match status" value="1"/>
</dbReference>
<evidence type="ECO:0000256" key="1">
    <source>
        <dbReference type="ARBA" id="ARBA00004613"/>
    </source>
</evidence>
<comment type="function">
    <text evidence="6">Endogenous activator of intestinal guanylate cyclase. It stimulates this enzyme through the same receptor binding region as the heat-stable enterotoxins. May be a potent physiological regulator of intestinal fluid and electrolyte transport. May be an autocrine/paracrine regulator of intestinal salt and water transport.</text>
</comment>
<dbReference type="Gene3D" id="3.90.1450.10">
    <property type="entry name" value="Guanylin"/>
    <property type="match status" value="1"/>
</dbReference>
<protein>
    <recommendedName>
        <fullName evidence="7">Guanylate cyclase activator 2B</fullName>
    </recommendedName>
</protein>
<name>A0A8C6PLT3_NOTFU</name>
<evidence type="ECO:0000256" key="7">
    <source>
        <dbReference type="ARBA" id="ARBA00041176"/>
    </source>
</evidence>
<reference evidence="9" key="3">
    <citation type="submission" date="2025-09" db="UniProtKB">
        <authorList>
            <consortium name="Ensembl"/>
        </authorList>
    </citation>
    <scope>IDENTIFICATION</scope>
</reference>
<keyword evidence="4 8" id="KW-0732">Signal</keyword>
<evidence type="ECO:0000313" key="10">
    <source>
        <dbReference type="Proteomes" id="UP000694548"/>
    </source>
</evidence>
<evidence type="ECO:0000256" key="8">
    <source>
        <dbReference type="SAM" id="SignalP"/>
    </source>
</evidence>
<sequence>MRAFCAVLVLVCVCRGALSVQVQVGERSFPLEAVKALKEVMDLNDNVNPRLADTSTTAVCSHPLLPQVFRSVCQGKGAGLIFSRLGKTEPKGDSNKHETGIY</sequence>
<evidence type="ECO:0000256" key="4">
    <source>
        <dbReference type="ARBA" id="ARBA00022729"/>
    </source>
</evidence>
<organism evidence="9 10">
    <name type="scientific">Nothobranchius furzeri</name>
    <name type="common">Turquoise killifish</name>
    <dbReference type="NCBI Taxonomy" id="105023"/>
    <lineage>
        <taxon>Eukaryota</taxon>
        <taxon>Metazoa</taxon>
        <taxon>Chordata</taxon>
        <taxon>Craniata</taxon>
        <taxon>Vertebrata</taxon>
        <taxon>Euteleostomi</taxon>
        <taxon>Actinopterygii</taxon>
        <taxon>Neopterygii</taxon>
        <taxon>Teleostei</taxon>
        <taxon>Neoteleostei</taxon>
        <taxon>Acanthomorphata</taxon>
        <taxon>Ovalentaria</taxon>
        <taxon>Atherinomorphae</taxon>
        <taxon>Cyprinodontiformes</taxon>
        <taxon>Nothobranchiidae</taxon>
        <taxon>Nothobranchius</taxon>
    </lineage>
</organism>
<dbReference type="Proteomes" id="UP000694548">
    <property type="component" value="Chromosome sgr10"/>
</dbReference>
<evidence type="ECO:0000313" key="9">
    <source>
        <dbReference type="Ensembl" id="ENSNFUP00015044998.1"/>
    </source>
</evidence>
<reference evidence="9" key="2">
    <citation type="submission" date="2025-08" db="UniProtKB">
        <authorList>
            <consortium name="Ensembl"/>
        </authorList>
    </citation>
    <scope>IDENTIFICATION</scope>
</reference>
<dbReference type="InterPro" id="IPR036382">
    <property type="entry name" value="Guanylin_sf"/>
</dbReference>
<feature type="chain" id="PRO_5034331248" description="Guanylate cyclase activator 2B" evidence="8">
    <location>
        <begin position="20"/>
        <end position="102"/>
    </location>
</feature>
<dbReference type="Ensembl" id="ENSNFUT00015046953.1">
    <property type="protein sequence ID" value="ENSNFUP00015044998.1"/>
    <property type="gene ID" value="ENSNFUG00015021382.1"/>
</dbReference>
<proteinExistence type="inferred from homology"/>
<dbReference type="SUPFAM" id="SSF89890">
    <property type="entry name" value="Proguanylin"/>
    <property type="match status" value="1"/>
</dbReference>
<comment type="subcellular location">
    <subcellularLocation>
        <location evidence="1">Secreted</location>
    </subcellularLocation>
</comment>
<reference evidence="9" key="1">
    <citation type="submission" date="2014-08" db="EMBL/GenBank/DDBJ databases">
        <authorList>
            <person name="Senf B."/>
            <person name="Petzold A."/>
            <person name="Downie B.R."/>
            <person name="Koch P."/>
            <person name="Platzer M."/>
        </authorList>
    </citation>
    <scope>NUCLEOTIDE SEQUENCE [LARGE SCALE GENOMIC DNA]</scope>
    <source>
        <strain evidence="9">GRZ</strain>
    </source>
</reference>
<evidence type="ECO:0000256" key="5">
    <source>
        <dbReference type="ARBA" id="ARBA00023157"/>
    </source>
</evidence>
<keyword evidence="3" id="KW-0964">Secreted</keyword>
<evidence type="ECO:0000256" key="3">
    <source>
        <dbReference type="ARBA" id="ARBA00022525"/>
    </source>
</evidence>
<dbReference type="GO" id="GO:0030250">
    <property type="term" value="F:guanylate cyclase activator activity"/>
    <property type="evidence" value="ECO:0007669"/>
    <property type="project" value="InterPro"/>
</dbReference>
<keyword evidence="10" id="KW-1185">Reference proteome</keyword>
<evidence type="ECO:0000256" key="6">
    <source>
        <dbReference type="ARBA" id="ARBA00037765"/>
    </source>
</evidence>
<evidence type="ECO:0000256" key="2">
    <source>
        <dbReference type="ARBA" id="ARBA00009883"/>
    </source>
</evidence>
<dbReference type="Pfam" id="PF02058">
    <property type="entry name" value="Guanylin"/>
    <property type="match status" value="1"/>
</dbReference>
<comment type="similarity">
    <text evidence="2">Belongs to the guanylin family.</text>
</comment>
<feature type="signal peptide" evidence="8">
    <location>
        <begin position="1"/>
        <end position="19"/>
    </location>
</feature>
<dbReference type="GeneTree" id="ENSGT01010000222588"/>
<dbReference type="GO" id="GO:0005576">
    <property type="term" value="C:extracellular region"/>
    <property type="evidence" value="ECO:0007669"/>
    <property type="project" value="UniProtKB-SubCell"/>
</dbReference>
<dbReference type="PRINTS" id="PR00774">
    <property type="entry name" value="GUANYLIN"/>
</dbReference>
<keyword evidence="5" id="KW-1015">Disulfide bond</keyword>
<dbReference type="AlphaFoldDB" id="A0A8C6PLT3"/>
<accession>A0A8C6PLT3</accession>
<dbReference type="PANTHER" id="PTHR11318">
    <property type="entry name" value="GUANYLIN FAMILY MEMBER"/>
    <property type="match status" value="1"/>
</dbReference>